<accession>A0AAV1FQI3</accession>
<dbReference type="Proteomes" id="UP001178508">
    <property type="component" value="Chromosome 9"/>
</dbReference>
<proteinExistence type="predicted"/>
<evidence type="ECO:0000313" key="2">
    <source>
        <dbReference type="Proteomes" id="UP001178508"/>
    </source>
</evidence>
<reference evidence="1" key="1">
    <citation type="submission" date="2023-08" db="EMBL/GenBank/DDBJ databases">
        <authorList>
            <person name="Alioto T."/>
            <person name="Alioto T."/>
            <person name="Gomez Garrido J."/>
        </authorList>
    </citation>
    <scope>NUCLEOTIDE SEQUENCE</scope>
</reference>
<dbReference type="EMBL" id="OY660872">
    <property type="protein sequence ID" value="CAJ1063711.1"/>
    <property type="molecule type" value="Genomic_DNA"/>
</dbReference>
<name>A0AAV1FQI3_XYRNO</name>
<gene>
    <name evidence="1" type="ORF">XNOV1_A031783</name>
</gene>
<organism evidence="1 2">
    <name type="scientific">Xyrichtys novacula</name>
    <name type="common">Pearly razorfish</name>
    <name type="synonym">Hemipteronotus novacula</name>
    <dbReference type="NCBI Taxonomy" id="13765"/>
    <lineage>
        <taxon>Eukaryota</taxon>
        <taxon>Metazoa</taxon>
        <taxon>Chordata</taxon>
        <taxon>Craniata</taxon>
        <taxon>Vertebrata</taxon>
        <taxon>Euteleostomi</taxon>
        <taxon>Actinopterygii</taxon>
        <taxon>Neopterygii</taxon>
        <taxon>Teleostei</taxon>
        <taxon>Neoteleostei</taxon>
        <taxon>Acanthomorphata</taxon>
        <taxon>Eupercaria</taxon>
        <taxon>Labriformes</taxon>
        <taxon>Labridae</taxon>
        <taxon>Xyrichtys</taxon>
    </lineage>
</organism>
<sequence length="120" mass="13550">MSKLPESLLTRILQTDAAGIRTSNLSHNTVFAGLEHQKCPSVLVFRFAASVCTLSYEFRTLRLNDDVGEKFKRMENLTETVKSLKTTFKDCNRHGTRTVVLLEPFPVKVTLTGNVVIMLY</sequence>
<dbReference type="AlphaFoldDB" id="A0AAV1FQI3"/>
<evidence type="ECO:0000313" key="1">
    <source>
        <dbReference type="EMBL" id="CAJ1063711.1"/>
    </source>
</evidence>
<keyword evidence="2" id="KW-1185">Reference proteome</keyword>
<protein>
    <submittedName>
        <fullName evidence="1">Uncharacterized protein</fullName>
    </submittedName>
</protein>